<dbReference type="SUPFAM" id="SSF50331">
    <property type="entry name" value="MOP-like"/>
    <property type="match status" value="1"/>
</dbReference>
<dbReference type="InterPro" id="IPR004606">
    <property type="entry name" value="Mop_domain"/>
</dbReference>
<dbReference type="EMBL" id="CP000463">
    <property type="protein sequence ID" value="ABJ08432.1"/>
    <property type="molecule type" value="Genomic_DNA"/>
</dbReference>
<dbReference type="InterPro" id="IPR008995">
    <property type="entry name" value="Mo/tungstate-bd_C_term_dom"/>
</dbReference>
<dbReference type="NCBIfam" id="TIGR00638">
    <property type="entry name" value="Mop"/>
    <property type="match status" value="1"/>
</dbReference>
<evidence type="ECO:0000256" key="2">
    <source>
        <dbReference type="PROSITE-ProRule" id="PRU01213"/>
    </source>
</evidence>
<dbReference type="OrthoDB" id="122515at2"/>
<evidence type="ECO:0000256" key="1">
    <source>
        <dbReference type="ARBA" id="ARBA00022505"/>
    </source>
</evidence>
<evidence type="ECO:0000313" key="4">
    <source>
        <dbReference type="EMBL" id="ABJ08432.1"/>
    </source>
</evidence>
<accession>Q07I02</accession>
<organism evidence="4">
    <name type="scientific">Rhodopseudomonas palustris (strain BisA53)</name>
    <dbReference type="NCBI Taxonomy" id="316055"/>
    <lineage>
        <taxon>Bacteria</taxon>
        <taxon>Pseudomonadati</taxon>
        <taxon>Pseudomonadota</taxon>
        <taxon>Alphaproteobacteria</taxon>
        <taxon>Hyphomicrobiales</taxon>
        <taxon>Nitrobacteraceae</taxon>
        <taxon>Rhodopseudomonas</taxon>
    </lineage>
</organism>
<dbReference type="PROSITE" id="PS51866">
    <property type="entry name" value="MOP"/>
    <property type="match status" value="1"/>
</dbReference>
<dbReference type="HOGENOM" id="CLU_118993_1_1_5"/>
<sequence>MKLSARNILPGKVVAVTKGSTTAHVKVELASGLTIMSAITNEAVDDLAIKVGDTVSAIVKSSDVMIGK</sequence>
<reference evidence="4" key="1">
    <citation type="submission" date="2006-09" db="EMBL/GenBank/DDBJ databases">
        <title>Complete sequence of Rhodopseudomonas palustris BisA53.</title>
        <authorList>
            <consortium name="US DOE Joint Genome Institute"/>
            <person name="Copeland A."/>
            <person name="Lucas S."/>
            <person name="Lapidus A."/>
            <person name="Barry K."/>
            <person name="Detter J.C."/>
            <person name="Glavina del Rio T."/>
            <person name="Hammon N."/>
            <person name="Israni S."/>
            <person name="Dalin E."/>
            <person name="Tice H."/>
            <person name="Pitluck S."/>
            <person name="Chain P."/>
            <person name="Malfatti S."/>
            <person name="Shin M."/>
            <person name="Vergez L."/>
            <person name="Schmutz J."/>
            <person name="Larimer F."/>
            <person name="Land M."/>
            <person name="Hauser L."/>
            <person name="Pelletier D.A."/>
            <person name="Kyrpides N."/>
            <person name="Kim E."/>
            <person name="Harwood C.S."/>
            <person name="Oda Y."/>
            <person name="Richardson P."/>
        </authorList>
    </citation>
    <scope>NUCLEOTIDE SEQUENCE [LARGE SCALE GENOMIC DNA]</scope>
    <source>
        <strain evidence="4">BisA53</strain>
    </source>
</reference>
<dbReference type="Gene3D" id="2.40.50.100">
    <property type="match status" value="1"/>
</dbReference>
<protein>
    <submittedName>
        <fullName evidence="4">Molybdenum-pterin binding</fullName>
    </submittedName>
</protein>
<name>Q07I02_RHOP5</name>
<dbReference type="Pfam" id="PF03459">
    <property type="entry name" value="TOBE"/>
    <property type="match status" value="1"/>
</dbReference>
<dbReference type="InterPro" id="IPR005116">
    <property type="entry name" value="Transp-assoc_OB_typ1"/>
</dbReference>
<keyword evidence="1 2" id="KW-0500">Molybdenum</keyword>
<dbReference type="AlphaFoldDB" id="Q07I02"/>
<dbReference type="KEGG" id="rpe:RPE_4512"/>
<evidence type="ECO:0000259" key="3">
    <source>
        <dbReference type="PROSITE" id="PS51866"/>
    </source>
</evidence>
<gene>
    <name evidence="4" type="ordered locus">RPE_4512</name>
</gene>
<dbReference type="GO" id="GO:0015689">
    <property type="term" value="P:molybdate ion transport"/>
    <property type="evidence" value="ECO:0007669"/>
    <property type="project" value="InterPro"/>
</dbReference>
<dbReference type="STRING" id="316055.RPE_4512"/>
<feature type="domain" description="Mop" evidence="3">
    <location>
        <begin position="2"/>
        <end position="68"/>
    </location>
</feature>
<dbReference type="eggNOG" id="COG3585">
    <property type="taxonomic scope" value="Bacteria"/>
</dbReference>
<proteinExistence type="predicted"/>